<name>A0A261SLX5_9BORD</name>
<evidence type="ECO:0000256" key="2">
    <source>
        <dbReference type="ARBA" id="ARBA00023125"/>
    </source>
</evidence>
<dbReference type="InterPro" id="IPR018062">
    <property type="entry name" value="HTH_AraC-typ_CS"/>
</dbReference>
<dbReference type="Pfam" id="PF01965">
    <property type="entry name" value="DJ-1_PfpI"/>
    <property type="match status" value="1"/>
</dbReference>
<dbReference type="OrthoDB" id="6506763at2"/>
<keyword evidence="3" id="KW-0804">Transcription</keyword>
<organism evidence="5 6">
    <name type="scientific">Bordetella genomosp. 10</name>
    <dbReference type="NCBI Taxonomy" id="1416804"/>
    <lineage>
        <taxon>Bacteria</taxon>
        <taxon>Pseudomonadati</taxon>
        <taxon>Pseudomonadota</taxon>
        <taxon>Betaproteobacteria</taxon>
        <taxon>Burkholderiales</taxon>
        <taxon>Alcaligenaceae</taxon>
        <taxon>Bordetella</taxon>
    </lineage>
</organism>
<protein>
    <recommendedName>
        <fullName evidence="4">HTH araC/xylS-type domain-containing protein</fullName>
    </recommendedName>
</protein>
<reference evidence="6" key="1">
    <citation type="submission" date="2017-05" db="EMBL/GenBank/DDBJ databases">
        <title>Complete and WGS of Bordetella genogroups.</title>
        <authorList>
            <person name="Spilker T."/>
            <person name="Lipuma J."/>
        </authorList>
    </citation>
    <scope>NUCLEOTIDE SEQUENCE [LARGE SCALE GENOMIC DNA]</scope>
    <source>
        <strain evidence="6">AU16122</strain>
    </source>
</reference>
<dbReference type="GO" id="GO:0003700">
    <property type="term" value="F:DNA-binding transcription factor activity"/>
    <property type="evidence" value="ECO:0007669"/>
    <property type="project" value="InterPro"/>
</dbReference>
<dbReference type="RefSeq" id="WP_094852516.1">
    <property type="nucleotide sequence ID" value="NZ_NEVM01000001.1"/>
</dbReference>
<evidence type="ECO:0000313" key="5">
    <source>
        <dbReference type="EMBL" id="OZI38419.1"/>
    </source>
</evidence>
<keyword evidence="1" id="KW-0805">Transcription regulation</keyword>
<keyword evidence="2" id="KW-0238">DNA-binding</keyword>
<accession>A0A261SLX5</accession>
<dbReference type="InterPro" id="IPR029062">
    <property type="entry name" value="Class_I_gatase-like"/>
</dbReference>
<proteinExistence type="predicted"/>
<gene>
    <name evidence="5" type="ORF">CAL29_08930</name>
</gene>
<dbReference type="SMART" id="SM00342">
    <property type="entry name" value="HTH_ARAC"/>
    <property type="match status" value="1"/>
</dbReference>
<evidence type="ECO:0000259" key="4">
    <source>
        <dbReference type="PROSITE" id="PS01124"/>
    </source>
</evidence>
<dbReference type="Pfam" id="PF12833">
    <property type="entry name" value="HTH_18"/>
    <property type="match status" value="1"/>
</dbReference>
<evidence type="ECO:0000313" key="6">
    <source>
        <dbReference type="Proteomes" id="UP000216020"/>
    </source>
</evidence>
<dbReference type="SUPFAM" id="SSF46689">
    <property type="entry name" value="Homeodomain-like"/>
    <property type="match status" value="2"/>
</dbReference>
<keyword evidence="6" id="KW-1185">Reference proteome</keyword>
<dbReference type="PANTHER" id="PTHR43130:SF3">
    <property type="entry name" value="HTH-TYPE TRANSCRIPTIONAL REGULATOR RV1931C"/>
    <property type="match status" value="1"/>
</dbReference>
<dbReference type="AlphaFoldDB" id="A0A261SLX5"/>
<dbReference type="PANTHER" id="PTHR43130">
    <property type="entry name" value="ARAC-FAMILY TRANSCRIPTIONAL REGULATOR"/>
    <property type="match status" value="1"/>
</dbReference>
<dbReference type="InterPro" id="IPR009057">
    <property type="entry name" value="Homeodomain-like_sf"/>
</dbReference>
<feature type="domain" description="HTH araC/xylS-type" evidence="4">
    <location>
        <begin position="229"/>
        <end position="327"/>
    </location>
</feature>
<dbReference type="PROSITE" id="PS00041">
    <property type="entry name" value="HTH_ARAC_FAMILY_1"/>
    <property type="match status" value="1"/>
</dbReference>
<sequence>MPQNGTCHPFTTKSVVLIAFDGVEVLDIAGPASIFSKANAKQPGSYQISILADRQGEIHTNSGFPIVSHGSWRSIEPQSIDTLIVASGPSEIVQKELVREDLVDWIKTAAATARRMVCIYTGVYALGRANLLEGRRCATHWAHCDHLRSHFPNVELVRDRIFVRDGNIWSCGGIMPAMDLALALVEDDLGRECAVDIARTLVLPSIRPGTAPQVSTLLDSQARPRSAIRELLPWIQQNLSKDLRAETLADKVSMSVRNFNRVFTREIGMTPHAYVLAMRLEYAASLLIETDWGIDDIARECGFVSTDSLQRGFRKRWNVSPSVYRNRK</sequence>
<dbReference type="InterPro" id="IPR018060">
    <property type="entry name" value="HTH_AraC"/>
</dbReference>
<evidence type="ECO:0000256" key="1">
    <source>
        <dbReference type="ARBA" id="ARBA00023015"/>
    </source>
</evidence>
<dbReference type="Proteomes" id="UP000216020">
    <property type="component" value="Unassembled WGS sequence"/>
</dbReference>
<dbReference type="SUPFAM" id="SSF52317">
    <property type="entry name" value="Class I glutamine amidotransferase-like"/>
    <property type="match status" value="1"/>
</dbReference>
<evidence type="ECO:0000256" key="3">
    <source>
        <dbReference type="ARBA" id="ARBA00023163"/>
    </source>
</evidence>
<dbReference type="PROSITE" id="PS01124">
    <property type="entry name" value="HTH_ARAC_FAMILY_2"/>
    <property type="match status" value="1"/>
</dbReference>
<dbReference type="Gene3D" id="3.40.50.880">
    <property type="match status" value="1"/>
</dbReference>
<dbReference type="EMBL" id="NEVM01000001">
    <property type="protein sequence ID" value="OZI38419.1"/>
    <property type="molecule type" value="Genomic_DNA"/>
</dbReference>
<dbReference type="Gene3D" id="1.10.10.60">
    <property type="entry name" value="Homeodomain-like"/>
    <property type="match status" value="2"/>
</dbReference>
<comment type="caution">
    <text evidence="5">The sequence shown here is derived from an EMBL/GenBank/DDBJ whole genome shotgun (WGS) entry which is preliminary data.</text>
</comment>
<dbReference type="InterPro" id="IPR002818">
    <property type="entry name" value="DJ-1/PfpI"/>
</dbReference>
<dbReference type="InterPro" id="IPR052158">
    <property type="entry name" value="INH-QAR"/>
</dbReference>
<dbReference type="CDD" id="cd03137">
    <property type="entry name" value="GATase1_AraC_1"/>
    <property type="match status" value="1"/>
</dbReference>
<dbReference type="GO" id="GO:0043565">
    <property type="term" value="F:sequence-specific DNA binding"/>
    <property type="evidence" value="ECO:0007669"/>
    <property type="project" value="InterPro"/>
</dbReference>